<evidence type="ECO:0000313" key="2">
    <source>
        <dbReference type="EMBL" id="EGO19752.1"/>
    </source>
</evidence>
<dbReference type="GeneID" id="18821105"/>
<dbReference type="EMBL" id="GL945442">
    <property type="protein sequence ID" value="EGO19752.1"/>
    <property type="molecule type" value="Genomic_DNA"/>
</dbReference>
<dbReference type="Proteomes" id="UP000008064">
    <property type="component" value="Unassembled WGS sequence"/>
</dbReference>
<feature type="compositionally biased region" description="Polar residues" evidence="1">
    <location>
        <begin position="111"/>
        <end position="120"/>
    </location>
</feature>
<dbReference type="AlphaFoldDB" id="F8PAB2"/>
<dbReference type="RefSeq" id="XP_007323187.1">
    <property type="nucleotide sequence ID" value="XM_007323125.1"/>
</dbReference>
<name>F8PAB2_SERL9</name>
<accession>F8PAB2</accession>
<proteinExistence type="predicted"/>
<evidence type="ECO:0000256" key="1">
    <source>
        <dbReference type="SAM" id="MobiDB-lite"/>
    </source>
</evidence>
<gene>
    <name evidence="2" type="ORF">SERLADRAFT_478006</name>
</gene>
<protein>
    <submittedName>
        <fullName evidence="2">Uncharacterized protein</fullName>
    </submittedName>
</protein>
<dbReference type="KEGG" id="sla:SERLADRAFT_478006"/>
<feature type="region of interest" description="Disordered" evidence="1">
    <location>
        <begin position="164"/>
        <end position="309"/>
    </location>
</feature>
<organism>
    <name type="scientific">Serpula lacrymans var. lacrymans (strain S7.9)</name>
    <name type="common">Dry rot fungus</name>
    <dbReference type="NCBI Taxonomy" id="578457"/>
    <lineage>
        <taxon>Eukaryota</taxon>
        <taxon>Fungi</taxon>
        <taxon>Dikarya</taxon>
        <taxon>Basidiomycota</taxon>
        <taxon>Agaricomycotina</taxon>
        <taxon>Agaricomycetes</taxon>
        <taxon>Agaricomycetidae</taxon>
        <taxon>Boletales</taxon>
        <taxon>Coniophorineae</taxon>
        <taxon>Serpulaceae</taxon>
        <taxon>Serpula</taxon>
    </lineage>
</organism>
<sequence>MNLPKADEHMSMTLRRGKKTINGNGSLNLSLKTRVVPARRDAQASSRVDSSRQAQLVGLGLRQTRSIMAPHSPLAPSSIPRLVSGPPSPASSAFSVRQSQGQGPPPVPTSPLVNTFSRQFTPGPVPSVSRRRLTVTASEPRRVGSGYSSDTIGTWAGAGAFTSAGSDRDHVGAADGGNVRTRGLARRPSLAVLPSPRTPGKTDGNAGTGREKLTRRPSLAVLMSPKTPGKGDGNTGTVREIMRRPSLAVLSSPRTPGRGGNGSDGINSASLRELSRRPSLGVLLSSRVPGRNVGDDGGSGAGALGNTWR</sequence>
<feature type="region of interest" description="Disordered" evidence="1">
    <location>
        <begin position="1"/>
        <end position="26"/>
    </location>
</feature>
<reference evidence="2" key="1">
    <citation type="submission" date="2011-04" db="EMBL/GenBank/DDBJ databases">
        <title>Evolution of plant cell wall degrading machinery underlies the functional diversity of forest fungi.</title>
        <authorList>
            <consortium name="US DOE Joint Genome Institute (JGI-PGF)"/>
            <person name="Eastwood D.C."/>
            <person name="Floudas D."/>
            <person name="Binder M."/>
            <person name="Majcherczyk A."/>
            <person name="Schneider P."/>
            <person name="Aerts A."/>
            <person name="Asiegbu F.O."/>
            <person name="Baker S.E."/>
            <person name="Barry K."/>
            <person name="Bendiksby M."/>
            <person name="Blumentritt M."/>
            <person name="Coutinho P.M."/>
            <person name="Cullen D."/>
            <person name="Cullen D."/>
            <person name="Gathman A."/>
            <person name="Goodell B."/>
            <person name="Henrissat B."/>
            <person name="Ihrmark K."/>
            <person name="Kauserud H."/>
            <person name="Kohler A."/>
            <person name="LaButti K."/>
            <person name="Lapidus A."/>
            <person name="Lavin J.L."/>
            <person name="Lee Y.-H."/>
            <person name="Lindquist E."/>
            <person name="Lilly W."/>
            <person name="Lucas S."/>
            <person name="Morin E."/>
            <person name="Murat C."/>
            <person name="Oguiza J.A."/>
            <person name="Park J."/>
            <person name="Pisabarro A.G."/>
            <person name="Riley R."/>
            <person name="Rosling A."/>
            <person name="Salamov A."/>
            <person name="Schmidt O."/>
            <person name="Schmutz J."/>
            <person name="Skrede I."/>
            <person name="Stenlid J."/>
            <person name="Wiebenga A."/>
            <person name="Xie X."/>
            <person name="Kues U."/>
            <person name="Hibbett D.S."/>
            <person name="Hoffmeister D."/>
            <person name="Hogberg N."/>
            <person name="Martin F."/>
            <person name="Grigoriev I.V."/>
            <person name="Watkinson S.C."/>
        </authorList>
    </citation>
    <scope>NUCLEOTIDE SEQUENCE</scope>
    <source>
        <strain evidence="2">S7.9</strain>
    </source>
</reference>
<feature type="compositionally biased region" description="Basic and acidic residues" evidence="1">
    <location>
        <begin position="1"/>
        <end position="10"/>
    </location>
</feature>
<dbReference type="HOGENOM" id="CLU_900668_0_0_1"/>
<feature type="region of interest" description="Disordered" evidence="1">
    <location>
        <begin position="70"/>
        <end position="135"/>
    </location>
</feature>